<evidence type="ECO:0000256" key="2">
    <source>
        <dbReference type="ARBA" id="ARBA00023015"/>
    </source>
</evidence>
<proteinExistence type="inferred from homology"/>
<dbReference type="InterPro" id="IPR022689">
    <property type="entry name" value="Iron_dep_repressor"/>
</dbReference>
<keyword evidence="3" id="KW-0238">DNA-binding</keyword>
<sequence>MGQQFKLSASLEDYIEAIYNIVAEKEVARGKDIAARLSVSGASVTEAVRSLAKKGLINYAPYEAISLTDTGRRAAEDVVRRHNALKRFFVSVLAVDKDLAEQGACRVEHAAPQEIIDRIISFSRFLEIRPRDGEKLIQDFADFCQQNRPGPTDE</sequence>
<feature type="domain" description="HTH dtxR-type" evidence="5">
    <location>
        <begin position="7"/>
        <end position="68"/>
    </location>
</feature>
<name>A0A3B0VM70_9ZZZZ</name>
<dbReference type="InterPro" id="IPR022687">
    <property type="entry name" value="HTH_DTXR"/>
</dbReference>
<dbReference type="SUPFAM" id="SSF47979">
    <property type="entry name" value="Iron-dependent repressor protein, dimerization domain"/>
    <property type="match status" value="1"/>
</dbReference>
<evidence type="ECO:0000256" key="4">
    <source>
        <dbReference type="ARBA" id="ARBA00023163"/>
    </source>
</evidence>
<evidence type="ECO:0000256" key="3">
    <source>
        <dbReference type="ARBA" id="ARBA00023125"/>
    </source>
</evidence>
<dbReference type="InterPro" id="IPR050536">
    <property type="entry name" value="DtxR_MntR_Metal-Reg"/>
</dbReference>
<evidence type="ECO:0000256" key="1">
    <source>
        <dbReference type="ARBA" id="ARBA00007871"/>
    </source>
</evidence>
<keyword evidence="4" id="KW-0804">Transcription</keyword>
<dbReference type="PROSITE" id="PS50944">
    <property type="entry name" value="HTH_DTXR"/>
    <property type="match status" value="1"/>
</dbReference>
<dbReference type="Gene3D" id="1.10.10.10">
    <property type="entry name" value="Winged helix-like DNA-binding domain superfamily/Winged helix DNA-binding domain"/>
    <property type="match status" value="1"/>
</dbReference>
<dbReference type="GO" id="GO:0046983">
    <property type="term" value="F:protein dimerization activity"/>
    <property type="evidence" value="ECO:0007669"/>
    <property type="project" value="InterPro"/>
</dbReference>
<dbReference type="GO" id="GO:0003700">
    <property type="term" value="F:DNA-binding transcription factor activity"/>
    <property type="evidence" value="ECO:0007669"/>
    <property type="project" value="InterPro"/>
</dbReference>
<dbReference type="InterPro" id="IPR036390">
    <property type="entry name" value="WH_DNA-bd_sf"/>
</dbReference>
<dbReference type="EMBL" id="UOEY01000122">
    <property type="protein sequence ID" value="VAW41373.1"/>
    <property type="molecule type" value="Genomic_DNA"/>
</dbReference>
<reference evidence="6" key="1">
    <citation type="submission" date="2018-06" db="EMBL/GenBank/DDBJ databases">
        <authorList>
            <person name="Zhirakovskaya E."/>
        </authorList>
    </citation>
    <scope>NUCLEOTIDE SEQUENCE</scope>
</reference>
<comment type="similarity">
    <text evidence="1">Belongs to the DtxR/MntR family.</text>
</comment>
<gene>
    <name evidence="6" type="ORF">MNBD_DELTA04-599</name>
</gene>
<dbReference type="Pfam" id="PF02742">
    <property type="entry name" value="Fe_dep_repr_C"/>
    <property type="match status" value="1"/>
</dbReference>
<dbReference type="PANTHER" id="PTHR33238:SF7">
    <property type="entry name" value="IRON-DEPENDENT TRANSCRIPTIONAL REGULATOR"/>
    <property type="match status" value="1"/>
</dbReference>
<dbReference type="AlphaFoldDB" id="A0A3B0VM70"/>
<dbReference type="SUPFAM" id="SSF46785">
    <property type="entry name" value="Winged helix' DNA-binding domain"/>
    <property type="match status" value="1"/>
</dbReference>
<dbReference type="Gene3D" id="1.10.60.10">
    <property type="entry name" value="Iron dependent repressor, metal binding and dimerisation domain"/>
    <property type="match status" value="1"/>
</dbReference>
<dbReference type="SMART" id="SM00529">
    <property type="entry name" value="HTH_DTXR"/>
    <property type="match status" value="1"/>
</dbReference>
<dbReference type="Pfam" id="PF01325">
    <property type="entry name" value="Fe_dep_repress"/>
    <property type="match status" value="1"/>
</dbReference>
<dbReference type="InterPro" id="IPR036421">
    <property type="entry name" value="Fe_dep_repressor_sf"/>
</dbReference>
<dbReference type="PANTHER" id="PTHR33238">
    <property type="entry name" value="IRON (METAL) DEPENDENT REPRESSOR, DTXR FAMILY"/>
    <property type="match status" value="1"/>
</dbReference>
<dbReference type="InterPro" id="IPR001367">
    <property type="entry name" value="Fe_dep_repressor"/>
</dbReference>
<dbReference type="InterPro" id="IPR036388">
    <property type="entry name" value="WH-like_DNA-bd_sf"/>
</dbReference>
<dbReference type="GO" id="GO:0003677">
    <property type="term" value="F:DNA binding"/>
    <property type="evidence" value="ECO:0007669"/>
    <property type="project" value="UniProtKB-KW"/>
</dbReference>
<organism evidence="6">
    <name type="scientific">hydrothermal vent metagenome</name>
    <dbReference type="NCBI Taxonomy" id="652676"/>
    <lineage>
        <taxon>unclassified sequences</taxon>
        <taxon>metagenomes</taxon>
        <taxon>ecological metagenomes</taxon>
    </lineage>
</organism>
<keyword evidence="2" id="KW-0805">Transcription regulation</keyword>
<evidence type="ECO:0000259" key="5">
    <source>
        <dbReference type="PROSITE" id="PS50944"/>
    </source>
</evidence>
<protein>
    <recommendedName>
        <fullName evidence="5">HTH dtxR-type domain-containing protein</fullName>
    </recommendedName>
</protein>
<evidence type="ECO:0000313" key="6">
    <source>
        <dbReference type="EMBL" id="VAW41373.1"/>
    </source>
</evidence>
<dbReference type="GO" id="GO:0046914">
    <property type="term" value="F:transition metal ion binding"/>
    <property type="evidence" value="ECO:0007669"/>
    <property type="project" value="InterPro"/>
</dbReference>
<accession>A0A3B0VM70</accession>